<protein>
    <submittedName>
        <fullName evidence="4">Squalene/phytoene synthase family protein</fullName>
    </submittedName>
</protein>
<evidence type="ECO:0000256" key="3">
    <source>
        <dbReference type="SAM" id="Coils"/>
    </source>
</evidence>
<dbReference type="Gene3D" id="1.10.600.10">
    <property type="entry name" value="Farnesyl Diphosphate Synthase"/>
    <property type="match status" value="1"/>
</dbReference>
<evidence type="ECO:0000256" key="2">
    <source>
        <dbReference type="ARBA" id="ARBA00022679"/>
    </source>
</evidence>
<keyword evidence="2" id="KW-0808">Transferase</keyword>
<dbReference type="PANTHER" id="PTHR31480">
    <property type="entry name" value="BIFUNCTIONAL LYCOPENE CYCLASE/PHYTOENE SYNTHASE"/>
    <property type="match status" value="1"/>
</dbReference>
<organism evidence="4 5">
    <name type="scientific">Arthrobacter sulfonylureivorans</name>
    <dbReference type="NCBI Taxonomy" id="2486855"/>
    <lineage>
        <taxon>Bacteria</taxon>
        <taxon>Bacillati</taxon>
        <taxon>Actinomycetota</taxon>
        <taxon>Actinomycetes</taxon>
        <taxon>Micrococcales</taxon>
        <taxon>Micrococcaceae</taxon>
        <taxon>Arthrobacter</taxon>
    </lineage>
</organism>
<accession>A0ABY3W7J8</accession>
<dbReference type="PROSITE" id="PS01045">
    <property type="entry name" value="SQUALEN_PHYTOEN_SYN_2"/>
    <property type="match status" value="1"/>
</dbReference>
<dbReference type="InterPro" id="IPR002060">
    <property type="entry name" value="Squ/phyt_synthse"/>
</dbReference>
<dbReference type="Proteomes" id="UP000829069">
    <property type="component" value="Chromosome"/>
</dbReference>
<dbReference type="EMBL" id="CP093326">
    <property type="protein sequence ID" value="UNK45215.1"/>
    <property type="molecule type" value="Genomic_DNA"/>
</dbReference>
<dbReference type="SUPFAM" id="SSF48576">
    <property type="entry name" value="Terpenoid synthases"/>
    <property type="match status" value="1"/>
</dbReference>
<evidence type="ECO:0000313" key="4">
    <source>
        <dbReference type="EMBL" id="UNK45215.1"/>
    </source>
</evidence>
<evidence type="ECO:0000313" key="5">
    <source>
        <dbReference type="Proteomes" id="UP000829069"/>
    </source>
</evidence>
<feature type="coiled-coil region" evidence="3">
    <location>
        <begin position="61"/>
        <end position="88"/>
    </location>
</feature>
<name>A0ABY3W7J8_9MICC</name>
<dbReference type="SFLD" id="SFLDG01212">
    <property type="entry name" value="Phytoene_synthase_like"/>
    <property type="match status" value="1"/>
</dbReference>
<comment type="pathway">
    <text evidence="1">Carotenoid biosynthesis; phytoene biosynthesis.</text>
</comment>
<evidence type="ECO:0000256" key="1">
    <source>
        <dbReference type="ARBA" id="ARBA00004684"/>
    </source>
</evidence>
<dbReference type="RefSeq" id="WP_241913483.1">
    <property type="nucleotide sequence ID" value="NZ_CP093326.1"/>
</dbReference>
<reference evidence="4 5" key="1">
    <citation type="submission" date="2022-03" db="EMBL/GenBank/DDBJ databases">
        <title>Isotopic signatures of nitrous oxide derived from detoxification processes.</title>
        <authorList>
            <person name="Behrendt U."/>
            <person name="Buchen C."/>
            <person name="Well R."/>
            <person name="Ulrich A."/>
            <person name="Rohe L."/>
            <person name="Kolb S."/>
            <person name="Schloter M."/>
            <person name="Horn M.A."/>
            <person name="Augustin J."/>
        </authorList>
    </citation>
    <scope>NUCLEOTIDE SEQUENCE [LARGE SCALE GENOMIC DNA]</scope>
    <source>
        <strain evidence="4 5">S4-C24</strain>
    </source>
</reference>
<gene>
    <name evidence="4" type="ORF">MNQ99_14915</name>
</gene>
<dbReference type="SFLD" id="SFLDG01018">
    <property type="entry name" value="Squalene/Phytoene_Synthase_Lik"/>
    <property type="match status" value="1"/>
</dbReference>
<dbReference type="SFLD" id="SFLDS00005">
    <property type="entry name" value="Isoprenoid_Synthase_Type_I"/>
    <property type="match status" value="1"/>
</dbReference>
<keyword evidence="3" id="KW-0175">Coiled coil</keyword>
<dbReference type="InterPro" id="IPR008949">
    <property type="entry name" value="Isoprenoid_synthase_dom_sf"/>
</dbReference>
<keyword evidence="5" id="KW-1185">Reference proteome</keyword>
<dbReference type="Pfam" id="PF00494">
    <property type="entry name" value="SQS_PSY"/>
    <property type="match status" value="1"/>
</dbReference>
<proteinExistence type="predicted"/>
<dbReference type="InterPro" id="IPR019845">
    <property type="entry name" value="Squalene/phytoene_synthase_CS"/>
</dbReference>
<sequence length="294" mass="31523">MELNPLLRYTDAAGRSAGVVLSAYSTSFGLACRLLGPEGRRDIANIYALVRVADEAVDGAAAAAGLDAAAVRDQLDRLERETETAMLSGYSTNMVVHAFAGTARRSGIGTDLTRPFFAAMRADITVAEHTDDSLEEYIYGSAEVVGLMCLRVFQAMPGSVPGHDEELAAAARRLGAAFQKVNFLRDLAADNVELGRSYFPRADAGSFDEALKLKLVAEIRDDLAAARQGIPLLPPGACSAVELAHALFSALVDRLERVPAEELLSRRVRVGTPQKAAIALRVLSRQRLRGRRAA</sequence>
<dbReference type="InterPro" id="IPR044843">
    <property type="entry name" value="Trans_IPPS_bact-type"/>
</dbReference>